<dbReference type="InterPro" id="IPR029058">
    <property type="entry name" value="AB_hydrolase_fold"/>
</dbReference>
<keyword evidence="1" id="KW-0732">Signal</keyword>
<dbReference type="PANTHER" id="PTHR48098">
    <property type="entry name" value="ENTEROCHELIN ESTERASE-RELATED"/>
    <property type="match status" value="1"/>
</dbReference>
<dbReference type="EMBL" id="VOOR01000011">
    <property type="protein sequence ID" value="TXB64439.1"/>
    <property type="molecule type" value="Genomic_DNA"/>
</dbReference>
<gene>
    <name evidence="2" type="ORF">FRY97_06995</name>
</gene>
<dbReference type="AlphaFoldDB" id="A0A5C6RR29"/>
<reference evidence="2 3" key="1">
    <citation type="submission" date="2019-08" db="EMBL/GenBank/DDBJ databases">
        <title>Genome of Phaeodactylibacter luteus.</title>
        <authorList>
            <person name="Bowman J.P."/>
        </authorList>
    </citation>
    <scope>NUCLEOTIDE SEQUENCE [LARGE SCALE GENOMIC DNA]</scope>
    <source>
        <strain evidence="2 3">KCTC 42180</strain>
    </source>
</reference>
<dbReference type="Pfam" id="PF00756">
    <property type="entry name" value="Esterase"/>
    <property type="match status" value="1"/>
</dbReference>
<dbReference type="PANTHER" id="PTHR48098:SF6">
    <property type="entry name" value="FERRI-BACILLIBACTIN ESTERASE BESA"/>
    <property type="match status" value="1"/>
</dbReference>
<dbReference type="RefSeq" id="WP_147166734.1">
    <property type="nucleotide sequence ID" value="NZ_VOOR01000011.1"/>
</dbReference>
<feature type="chain" id="PRO_5023099884" evidence="1">
    <location>
        <begin position="27"/>
        <end position="307"/>
    </location>
</feature>
<sequence>MKYSRFLTFTHQLLAMACSIWPAGLAAQEQLAEGLSVIRDFPSHFVSSRDVYIRLPEGYQEGQRYPVLYMHDGQMLFREVDTWNRQTWAAGEVLRTLAMEGGAPEVILVGISNLPVERHANYFPEKPFMSLPKNVRDTLYSLKRGEQPLFGRAVNSDAYLKFLVYELKPFIDREYRTLPGQATTFIAGSSMGGLISMYAFFEYPEVFGGAACLSTHWIGSFEQNFEIPAAFLRYLQARRPLLQGRRLYFDHGTATLDAHYEPHQQDVDRIFGGQPGYLSRKFSGDAHTENAWSRRFHLPARFLLSVE</sequence>
<dbReference type="Gene3D" id="3.40.50.1820">
    <property type="entry name" value="alpha/beta hydrolase"/>
    <property type="match status" value="1"/>
</dbReference>
<dbReference type="InterPro" id="IPR050583">
    <property type="entry name" value="Mycobacterial_A85_antigen"/>
</dbReference>
<organism evidence="2 3">
    <name type="scientific">Phaeodactylibacter luteus</name>
    <dbReference type="NCBI Taxonomy" id="1564516"/>
    <lineage>
        <taxon>Bacteria</taxon>
        <taxon>Pseudomonadati</taxon>
        <taxon>Bacteroidota</taxon>
        <taxon>Saprospiria</taxon>
        <taxon>Saprospirales</taxon>
        <taxon>Haliscomenobacteraceae</taxon>
        <taxon>Phaeodactylibacter</taxon>
    </lineage>
</organism>
<comment type="caution">
    <text evidence="2">The sequence shown here is derived from an EMBL/GenBank/DDBJ whole genome shotgun (WGS) entry which is preliminary data.</text>
</comment>
<dbReference type="InterPro" id="IPR000801">
    <property type="entry name" value="Esterase-like"/>
</dbReference>
<dbReference type="Proteomes" id="UP000321580">
    <property type="component" value="Unassembled WGS sequence"/>
</dbReference>
<evidence type="ECO:0000313" key="3">
    <source>
        <dbReference type="Proteomes" id="UP000321580"/>
    </source>
</evidence>
<evidence type="ECO:0000313" key="2">
    <source>
        <dbReference type="EMBL" id="TXB64439.1"/>
    </source>
</evidence>
<dbReference type="PROSITE" id="PS51257">
    <property type="entry name" value="PROKAR_LIPOPROTEIN"/>
    <property type="match status" value="1"/>
</dbReference>
<proteinExistence type="predicted"/>
<keyword evidence="2" id="KW-0378">Hydrolase</keyword>
<accession>A0A5C6RR29</accession>
<feature type="signal peptide" evidence="1">
    <location>
        <begin position="1"/>
        <end position="26"/>
    </location>
</feature>
<evidence type="ECO:0000256" key="1">
    <source>
        <dbReference type="SAM" id="SignalP"/>
    </source>
</evidence>
<keyword evidence="3" id="KW-1185">Reference proteome</keyword>
<dbReference type="GO" id="GO:0016787">
    <property type="term" value="F:hydrolase activity"/>
    <property type="evidence" value="ECO:0007669"/>
    <property type="project" value="UniProtKB-KW"/>
</dbReference>
<name>A0A5C6RR29_9BACT</name>
<dbReference type="SUPFAM" id="SSF53474">
    <property type="entry name" value="alpha/beta-Hydrolases"/>
    <property type="match status" value="1"/>
</dbReference>
<dbReference type="OrthoDB" id="9784036at2"/>
<protein>
    <submittedName>
        <fullName evidence="2">Alpha/beta hydrolase</fullName>
    </submittedName>
</protein>